<gene>
    <name evidence="1" type="ORF">GCM10009721_02720</name>
</gene>
<evidence type="ECO:0000313" key="1">
    <source>
        <dbReference type="EMBL" id="GGM81759.1"/>
    </source>
</evidence>
<evidence type="ECO:0008006" key="3">
    <source>
        <dbReference type="Google" id="ProtNLM"/>
    </source>
</evidence>
<accession>A0ABQ2HJ77</accession>
<evidence type="ECO:0000313" key="2">
    <source>
        <dbReference type="Proteomes" id="UP000623461"/>
    </source>
</evidence>
<protein>
    <recommendedName>
        <fullName evidence="3">N-acetyltransferase domain-containing protein</fullName>
    </recommendedName>
</protein>
<dbReference type="Proteomes" id="UP000623461">
    <property type="component" value="Unassembled WGS sequence"/>
</dbReference>
<proteinExistence type="predicted"/>
<reference evidence="2" key="1">
    <citation type="journal article" date="2019" name="Int. J. Syst. Evol. Microbiol.">
        <title>The Global Catalogue of Microorganisms (GCM) 10K type strain sequencing project: providing services to taxonomists for standard genome sequencing and annotation.</title>
        <authorList>
            <consortium name="The Broad Institute Genomics Platform"/>
            <consortium name="The Broad Institute Genome Sequencing Center for Infectious Disease"/>
            <person name="Wu L."/>
            <person name="Ma J."/>
        </authorList>
    </citation>
    <scope>NUCLEOTIDE SEQUENCE [LARGE SCALE GENOMIC DNA]</scope>
    <source>
        <strain evidence="2">JCM 1365</strain>
    </source>
</reference>
<name>A0ABQ2HJ77_9MICO</name>
<dbReference type="RefSeq" id="WP_030146457.1">
    <property type="nucleotide sequence ID" value="NZ_BMNZ01000001.1"/>
</dbReference>
<keyword evidence="2" id="KW-1185">Reference proteome</keyword>
<comment type="caution">
    <text evidence="1">The sequence shown here is derived from an EMBL/GenBank/DDBJ whole genome shotgun (WGS) entry which is preliminary data.</text>
</comment>
<dbReference type="EMBL" id="BMNZ01000001">
    <property type="protein sequence ID" value="GGM81759.1"/>
    <property type="molecule type" value="Genomic_DNA"/>
</dbReference>
<organism evidence="1 2">
    <name type="scientific">Terrabacter tumescens</name>
    <dbReference type="NCBI Taxonomy" id="60443"/>
    <lineage>
        <taxon>Bacteria</taxon>
        <taxon>Bacillati</taxon>
        <taxon>Actinomycetota</taxon>
        <taxon>Actinomycetes</taxon>
        <taxon>Micrococcales</taxon>
        <taxon>Intrasporangiaceae</taxon>
        <taxon>Terrabacter</taxon>
    </lineage>
</organism>
<sequence>MTDRIVLAARNNALWCDAVARSHGVACTTDDVAWTASTRTPPYYPDAVTLSPDAGEYDVLARIDDSDGCSVKDSWSRLDLSMEDFARLVVGEWVWLDPSVPSTRLAADSRWQRLTTPAEMAEWVRGWASDPDAEAILRPSLLDEPGVHVLGARTSDDPASPVVTGAIVNVTGEVAGLGNVFARDGDVERAWSAAAAAARTVTGGIPLVGWEAGASVDAAVGAGCERLGPLSVWLK</sequence>